<dbReference type="Proteomes" id="UP000283433">
    <property type="component" value="Unassembled WGS sequence"/>
</dbReference>
<dbReference type="OrthoDB" id="871343at2"/>
<proteinExistence type="predicted"/>
<dbReference type="RefSeq" id="WP_120181561.1">
    <property type="nucleotide sequence ID" value="NZ_CBINCU010000003.1"/>
</dbReference>
<dbReference type="InterPro" id="IPR052519">
    <property type="entry name" value="Euk-type_GlcNAc_Kinase"/>
</dbReference>
<sequence length="282" mass="31985">MIAIVYSGSRYSNWRLIGKNEVVEVRTNGINPFFNDEKFINQLLNKNSKLINNAEAIKKIYFFGAGASSKERKEIIKNGLSNFFKFSKVYVENDLDAAAKASCDEKPGIVCIIGSGSNAAFFDGKKIIKNNFGLGYAIADEGSATWMGKTLLKAYLSGNMPEDIKLAFDRKYDLDRRLMMDKIYKLPHPNLFLNSFTSFLIENRSSPFIINLVKSGFSLFMDTYLLPVYQSYGAKHPIYFVGTVAAFFQDFLREVADEKQIQISSVIKEPIYNLLNYYANKN</sequence>
<gene>
    <name evidence="1" type="ORF">BCY91_04020</name>
</gene>
<dbReference type="CDD" id="cd24079">
    <property type="entry name" value="ASKHA_NBD_PG1100-like"/>
    <property type="match status" value="1"/>
</dbReference>
<dbReference type="PANTHER" id="PTHR43190:SF3">
    <property type="entry name" value="N-ACETYL-D-GLUCOSAMINE KINASE"/>
    <property type="match status" value="1"/>
</dbReference>
<dbReference type="Gene3D" id="3.30.420.40">
    <property type="match status" value="2"/>
</dbReference>
<dbReference type="InterPro" id="IPR043129">
    <property type="entry name" value="ATPase_NBD"/>
</dbReference>
<keyword evidence="2" id="KW-1185">Reference proteome</keyword>
<name>A0A419S5T0_9SPHI</name>
<evidence type="ECO:0000313" key="1">
    <source>
        <dbReference type="EMBL" id="RKD16066.1"/>
    </source>
</evidence>
<organism evidence="1 2">
    <name type="scientific">Pelobium manganitolerans</name>
    <dbReference type="NCBI Taxonomy" id="1842495"/>
    <lineage>
        <taxon>Bacteria</taxon>
        <taxon>Pseudomonadati</taxon>
        <taxon>Bacteroidota</taxon>
        <taxon>Sphingobacteriia</taxon>
        <taxon>Sphingobacteriales</taxon>
        <taxon>Sphingobacteriaceae</taxon>
        <taxon>Pelobium</taxon>
    </lineage>
</organism>
<dbReference type="SUPFAM" id="SSF53067">
    <property type="entry name" value="Actin-like ATPase domain"/>
    <property type="match status" value="2"/>
</dbReference>
<dbReference type="Gene3D" id="1.10.720.160">
    <property type="match status" value="1"/>
</dbReference>
<comment type="caution">
    <text evidence="1">The sequence shown here is derived from an EMBL/GenBank/DDBJ whole genome shotgun (WGS) entry which is preliminary data.</text>
</comment>
<protein>
    <recommendedName>
        <fullName evidence="3">N-acetylglucosamine kinase</fullName>
    </recommendedName>
</protein>
<evidence type="ECO:0000313" key="2">
    <source>
        <dbReference type="Proteomes" id="UP000283433"/>
    </source>
</evidence>
<dbReference type="EMBL" id="MBTA01000023">
    <property type="protein sequence ID" value="RKD16066.1"/>
    <property type="molecule type" value="Genomic_DNA"/>
</dbReference>
<reference evidence="1 2" key="1">
    <citation type="submission" date="2016-07" db="EMBL/GenBank/DDBJ databases">
        <title>Genome of Pelobium manganitolerans.</title>
        <authorList>
            <person name="Wu S."/>
            <person name="Wang G."/>
        </authorList>
    </citation>
    <scope>NUCLEOTIDE SEQUENCE [LARGE SCALE GENOMIC DNA]</scope>
    <source>
        <strain evidence="1 2">YS-25</strain>
    </source>
</reference>
<accession>A0A419S5T0</accession>
<dbReference type="AlphaFoldDB" id="A0A419S5T0"/>
<dbReference type="PANTHER" id="PTHR43190">
    <property type="entry name" value="N-ACETYL-D-GLUCOSAMINE KINASE"/>
    <property type="match status" value="1"/>
</dbReference>
<evidence type="ECO:0008006" key="3">
    <source>
        <dbReference type="Google" id="ProtNLM"/>
    </source>
</evidence>